<evidence type="ECO:0000313" key="2">
    <source>
        <dbReference type="EMBL" id="SFK17302.1"/>
    </source>
</evidence>
<accession>A0A1I3XCM8</accession>
<sequence length="83" mass="9578">MAQLLIRQIEEDVKERLRKRAKRNGVSVEAEARAILRAELARTDPDDYGLGTKIAALFKGIPDNDQPFERKLDQPVRRTKFDE</sequence>
<dbReference type="Proteomes" id="UP000323300">
    <property type="component" value="Unassembled WGS sequence"/>
</dbReference>
<dbReference type="GO" id="GO:0006355">
    <property type="term" value="P:regulation of DNA-templated transcription"/>
    <property type="evidence" value="ECO:0007669"/>
    <property type="project" value="InterPro"/>
</dbReference>
<evidence type="ECO:0000259" key="1">
    <source>
        <dbReference type="Pfam" id="PF22513"/>
    </source>
</evidence>
<dbReference type="RefSeq" id="WP_149759443.1">
    <property type="nucleotide sequence ID" value="NZ_BSPE01000008.1"/>
</dbReference>
<name>A0A1I3XCM8_9HYPH</name>
<feature type="domain" description="Antitoxin FitA-like ribbon-helix-helix" evidence="1">
    <location>
        <begin position="2"/>
        <end position="39"/>
    </location>
</feature>
<proteinExistence type="predicted"/>
<dbReference type="InterPro" id="IPR053853">
    <property type="entry name" value="FitA-like_RHH"/>
</dbReference>
<dbReference type="InterPro" id="IPR010985">
    <property type="entry name" value="Ribbon_hlx_hlx"/>
</dbReference>
<keyword evidence="3" id="KW-1185">Reference proteome</keyword>
<evidence type="ECO:0000313" key="3">
    <source>
        <dbReference type="Proteomes" id="UP000323300"/>
    </source>
</evidence>
<gene>
    <name evidence="2" type="ORF">SAMN04488498_103142</name>
</gene>
<protein>
    <recommendedName>
        <fullName evidence="1">Antitoxin FitA-like ribbon-helix-helix domain-containing protein</fullName>
    </recommendedName>
</protein>
<reference evidence="2 3" key="1">
    <citation type="submission" date="2016-10" db="EMBL/GenBank/DDBJ databases">
        <authorList>
            <person name="Varghese N."/>
            <person name="Submissions S."/>
        </authorList>
    </citation>
    <scope>NUCLEOTIDE SEQUENCE [LARGE SCALE GENOMIC DNA]</scope>
    <source>
        <strain evidence="2 3">DSM 21822</strain>
    </source>
</reference>
<dbReference type="Gene3D" id="1.10.1220.10">
    <property type="entry name" value="Met repressor-like"/>
    <property type="match status" value="1"/>
</dbReference>
<dbReference type="OrthoDB" id="2389872at2"/>
<dbReference type="InterPro" id="IPR013321">
    <property type="entry name" value="Arc_rbn_hlx_hlx"/>
</dbReference>
<dbReference type="Pfam" id="PF22513">
    <property type="entry name" value="FitA-like_RHH"/>
    <property type="match status" value="1"/>
</dbReference>
<organism evidence="2 3">
    <name type="scientific">Neomesorhizobium albiziae</name>
    <dbReference type="NCBI Taxonomy" id="335020"/>
    <lineage>
        <taxon>Bacteria</taxon>
        <taxon>Pseudomonadati</taxon>
        <taxon>Pseudomonadota</taxon>
        <taxon>Alphaproteobacteria</taxon>
        <taxon>Hyphomicrobiales</taxon>
        <taxon>Phyllobacteriaceae</taxon>
        <taxon>Neomesorhizobium</taxon>
    </lineage>
</organism>
<dbReference type="SUPFAM" id="SSF47598">
    <property type="entry name" value="Ribbon-helix-helix"/>
    <property type="match status" value="1"/>
</dbReference>
<dbReference type="AlphaFoldDB" id="A0A1I3XCM8"/>
<dbReference type="EMBL" id="FOSL01000003">
    <property type="protein sequence ID" value="SFK17302.1"/>
    <property type="molecule type" value="Genomic_DNA"/>
</dbReference>